<gene>
    <name evidence="2" type="ORF">RHRU231_450111</name>
</gene>
<accession>A0A098BJL9</accession>
<dbReference type="InterPro" id="IPR006171">
    <property type="entry name" value="TOPRIM_dom"/>
</dbReference>
<sequence>MTTTAYERVIDAFRNQGLIVQEKTAGVADCQAPGHSTRDRSVRVTATEGRVLIHSHSDPTEQVLDALNLAKSDLFDDPRGVGYTYDDGRVVGRTPDKRFFQKGNTGGSALYRASKLPTAVADGVPILVVEGEQDVHALEAVGAVATCNAMGAGKAKQFDYTPLRGGTVTIVADKDDAGVAHAREVAAILLALDCQVSIVNAKVGKDAADHIAAGFRLDEWIPRTDLEAEAKLDDLLARVASMRENNDAQTAADFLASKLVTVHTTSSRNDGLGQLTHVDELLDDWWAWMDTDEADIRRIPTPWWRVNDVIAGGLQPKRLYLAAARPGFGKSLLLTNVAQHAATSGHKVALYSLEMDKSEILGRIMAAGADASASQITRREVDDYNRDKLATYTGIIQGASLWVSDQAPLTVAQIRSQCMALKEQHGLDLICVDYAQLLTSTAKGSENEQLTQISKALKQLAMELNVAVLSAAQINREAVRENRKPRAADLRGSGSLEQDSDVVILIHHEEQDGMPTGMAQMIFDKNRTGSKTTVEEAWRPNHSKFGEWTAN</sequence>
<dbReference type="Proteomes" id="UP000042997">
    <property type="component" value="Unassembled WGS sequence"/>
</dbReference>
<dbReference type="RefSeq" id="WP_052455275.1">
    <property type="nucleotide sequence ID" value="NZ_JAPWIU010000058.1"/>
</dbReference>
<dbReference type="InterPro" id="IPR007694">
    <property type="entry name" value="DNA_helicase_DnaB-like_C"/>
</dbReference>
<dbReference type="SUPFAM" id="SSF52540">
    <property type="entry name" value="P-loop containing nucleoside triphosphate hydrolases"/>
    <property type="match status" value="1"/>
</dbReference>
<dbReference type="GO" id="GO:0005524">
    <property type="term" value="F:ATP binding"/>
    <property type="evidence" value="ECO:0007669"/>
    <property type="project" value="InterPro"/>
</dbReference>
<evidence type="ECO:0000259" key="1">
    <source>
        <dbReference type="PROSITE" id="PS51199"/>
    </source>
</evidence>
<dbReference type="Gene3D" id="3.40.1360.10">
    <property type="match status" value="1"/>
</dbReference>
<evidence type="ECO:0000313" key="2">
    <source>
        <dbReference type="EMBL" id="CDZ88944.1"/>
    </source>
</evidence>
<dbReference type="EMBL" id="CCSD01000056">
    <property type="protein sequence ID" value="CDZ88944.1"/>
    <property type="molecule type" value="Genomic_DNA"/>
</dbReference>
<name>A0A098BJL9_9NOCA</name>
<protein>
    <recommendedName>
        <fullName evidence="1">SF4 helicase domain-containing protein</fullName>
    </recommendedName>
</protein>
<dbReference type="Gene3D" id="3.40.50.300">
    <property type="entry name" value="P-loop containing nucleotide triphosphate hydrolases"/>
    <property type="match status" value="1"/>
</dbReference>
<feature type="domain" description="SF4 helicase" evidence="1">
    <location>
        <begin position="292"/>
        <end position="551"/>
    </location>
</feature>
<dbReference type="PROSITE" id="PS51199">
    <property type="entry name" value="SF4_HELICASE"/>
    <property type="match status" value="1"/>
</dbReference>
<proteinExistence type="predicted"/>
<dbReference type="Pfam" id="PF13362">
    <property type="entry name" value="Toprim_3"/>
    <property type="match status" value="1"/>
</dbReference>
<dbReference type="InterPro" id="IPR034154">
    <property type="entry name" value="TOPRIM_DnaG/twinkle"/>
</dbReference>
<dbReference type="AlphaFoldDB" id="A0A098BJL9"/>
<dbReference type="PANTHER" id="PTHR30153">
    <property type="entry name" value="REPLICATIVE DNA HELICASE DNAB"/>
    <property type="match status" value="1"/>
</dbReference>
<dbReference type="PANTHER" id="PTHR30153:SF2">
    <property type="entry name" value="REPLICATIVE DNA HELICASE"/>
    <property type="match status" value="1"/>
</dbReference>
<dbReference type="OrthoDB" id="9773982at2"/>
<reference evidence="2 3" key="1">
    <citation type="journal article" date="2014" name="Genome Announc.">
        <title>Draft Genome Sequence of Propane- and Butane-Oxidizing Actinobacterium Rhodococcus ruber IEGM 231.</title>
        <authorList>
            <person name="Ivshina I.B."/>
            <person name="Kuyukina M.S."/>
            <person name="Krivoruchko A.V."/>
            <person name="Barbe V."/>
            <person name="Fischer C."/>
        </authorList>
    </citation>
    <scope>NUCLEOTIDE SEQUENCE [LARGE SCALE GENOMIC DNA]</scope>
</reference>
<dbReference type="GO" id="GO:0006260">
    <property type="term" value="P:DNA replication"/>
    <property type="evidence" value="ECO:0007669"/>
    <property type="project" value="InterPro"/>
</dbReference>
<dbReference type="CDD" id="cd01029">
    <property type="entry name" value="TOPRIM_primases"/>
    <property type="match status" value="1"/>
</dbReference>
<dbReference type="Pfam" id="PF03796">
    <property type="entry name" value="DnaB_C"/>
    <property type="match status" value="1"/>
</dbReference>
<dbReference type="GO" id="GO:0005829">
    <property type="term" value="C:cytosol"/>
    <property type="evidence" value="ECO:0007669"/>
    <property type="project" value="TreeGrafter"/>
</dbReference>
<dbReference type="SUPFAM" id="SSF56731">
    <property type="entry name" value="DNA primase core"/>
    <property type="match status" value="1"/>
</dbReference>
<dbReference type="GO" id="GO:0003678">
    <property type="term" value="F:DNA helicase activity"/>
    <property type="evidence" value="ECO:0007669"/>
    <property type="project" value="InterPro"/>
</dbReference>
<dbReference type="InterPro" id="IPR027417">
    <property type="entry name" value="P-loop_NTPase"/>
</dbReference>
<evidence type="ECO:0000313" key="3">
    <source>
        <dbReference type="Proteomes" id="UP000042997"/>
    </source>
</evidence>
<organism evidence="2 3">
    <name type="scientific">Rhodococcus ruber</name>
    <dbReference type="NCBI Taxonomy" id="1830"/>
    <lineage>
        <taxon>Bacteria</taxon>
        <taxon>Bacillati</taxon>
        <taxon>Actinomycetota</taxon>
        <taxon>Actinomycetes</taxon>
        <taxon>Mycobacteriales</taxon>
        <taxon>Nocardiaceae</taxon>
        <taxon>Rhodococcus</taxon>
    </lineage>
</organism>